<dbReference type="PANTHER" id="PTHR42695">
    <property type="entry name" value="GLUTAMINE AMIDOTRANSFERASE YLR126C-RELATED"/>
    <property type="match status" value="1"/>
</dbReference>
<evidence type="ECO:0000313" key="3">
    <source>
        <dbReference type="EMBL" id="GAA4741496.1"/>
    </source>
</evidence>
<evidence type="ECO:0000259" key="2">
    <source>
        <dbReference type="Pfam" id="PF00117"/>
    </source>
</evidence>
<dbReference type="Pfam" id="PF00117">
    <property type="entry name" value="GATase"/>
    <property type="match status" value="1"/>
</dbReference>
<dbReference type="PROSITE" id="PS51273">
    <property type="entry name" value="GATASE_TYPE_1"/>
    <property type="match status" value="1"/>
</dbReference>
<organism evidence="3 4">
    <name type="scientific">Amnibacterium soli</name>
    <dbReference type="NCBI Taxonomy" id="1282736"/>
    <lineage>
        <taxon>Bacteria</taxon>
        <taxon>Bacillati</taxon>
        <taxon>Actinomycetota</taxon>
        <taxon>Actinomycetes</taxon>
        <taxon>Micrococcales</taxon>
        <taxon>Microbacteriaceae</taxon>
        <taxon>Amnibacterium</taxon>
    </lineage>
</organism>
<dbReference type="Gene3D" id="3.40.50.880">
    <property type="match status" value="1"/>
</dbReference>
<gene>
    <name evidence="3" type="ORF">GCM10025783_10760</name>
</gene>
<dbReference type="EMBL" id="BAABLP010000002">
    <property type="protein sequence ID" value="GAA4741496.1"/>
    <property type="molecule type" value="Genomic_DNA"/>
</dbReference>
<evidence type="ECO:0000256" key="1">
    <source>
        <dbReference type="SAM" id="MobiDB-lite"/>
    </source>
</evidence>
<dbReference type="InterPro" id="IPR044992">
    <property type="entry name" value="ChyE-like"/>
</dbReference>
<accession>A0ABP8YXQ7</accession>
<sequence length="263" mass="27933">MDDLLRATMGPPSGCADYCAAVPKPFLLLQVRPEADARAGELASMRRASGLGERLTARSPDLEVLPADLADGAAAVLVGGSPYSVSDPASSKGEPQRLAERQLAALAERALDRDLPVFFTCYGIGVLTLVLGGAVDRSHPEPVSATESRLTAAGRDDPAASALPERFTALTGHKESAPVPPPGAVLLATNDVSPVQLYRVGSVLASQFHPEPTTAEFVERATIYQRHGYFPQAELTAVADRLRAATVTEPQRLLRRFVELADR</sequence>
<keyword evidence="3" id="KW-0315">Glutamine amidotransferase</keyword>
<evidence type="ECO:0000313" key="4">
    <source>
        <dbReference type="Proteomes" id="UP001500121"/>
    </source>
</evidence>
<dbReference type="RefSeq" id="WP_345479992.1">
    <property type="nucleotide sequence ID" value="NZ_BAABLP010000002.1"/>
</dbReference>
<name>A0ABP8YXQ7_9MICO</name>
<dbReference type="InterPro" id="IPR017926">
    <property type="entry name" value="GATASE"/>
</dbReference>
<dbReference type="SUPFAM" id="SSF52317">
    <property type="entry name" value="Class I glutamine amidotransferase-like"/>
    <property type="match status" value="1"/>
</dbReference>
<protein>
    <submittedName>
        <fullName evidence="3">Glutamine amidotransferase</fullName>
    </submittedName>
</protein>
<keyword evidence="4" id="KW-1185">Reference proteome</keyword>
<comment type="caution">
    <text evidence="3">The sequence shown here is derived from an EMBL/GenBank/DDBJ whole genome shotgun (WGS) entry which is preliminary data.</text>
</comment>
<dbReference type="InterPro" id="IPR029062">
    <property type="entry name" value="Class_I_gatase-like"/>
</dbReference>
<reference evidence="4" key="1">
    <citation type="journal article" date="2019" name="Int. J. Syst. Evol. Microbiol.">
        <title>The Global Catalogue of Microorganisms (GCM) 10K type strain sequencing project: providing services to taxonomists for standard genome sequencing and annotation.</title>
        <authorList>
            <consortium name="The Broad Institute Genomics Platform"/>
            <consortium name="The Broad Institute Genome Sequencing Center for Infectious Disease"/>
            <person name="Wu L."/>
            <person name="Ma J."/>
        </authorList>
    </citation>
    <scope>NUCLEOTIDE SEQUENCE [LARGE SCALE GENOMIC DNA]</scope>
    <source>
        <strain evidence="4">JCM 19015</strain>
    </source>
</reference>
<proteinExistence type="predicted"/>
<feature type="region of interest" description="Disordered" evidence="1">
    <location>
        <begin position="137"/>
        <end position="158"/>
    </location>
</feature>
<feature type="domain" description="Glutamine amidotransferase" evidence="2">
    <location>
        <begin position="70"/>
        <end position="215"/>
    </location>
</feature>
<dbReference type="PANTHER" id="PTHR42695:SF5">
    <property type="entry name" value="GLUTAMINE AMIDOTRANSFERASE YLR126C-RELATED"/>
    <property type="match status" value="1"/>
</dbReference>
<dbReference type="CDD" id="cd01741">
    <property type="entry name" value="GATase1_1"/>
    <property type="match status" value="1"/>
</dbReference>
<dbReference type="Proteomes" id="UP001500121">
    <property type="component" value="Unassembled WGS sequence"/>
</dbReference>